<dbReference type="CDD" id="cd16016">
    <property type="entry name" value="AP-SPAP"/>
    <property type="match status" value="1"/>
</dbReference>
<dbReference type="Proteomes" id="UP001185092">
    <property type="component" value="Unassembled WGS sequence"/>
</dbReference>
<evidence type="ECO:0000256" key="5">
    <source>
        <dbReference type="PIRSR" id="PIRSR031924-51"/>
    </source>
</evidence>
<dbReference type="InterPro" id="IPR026263">
    <property type="entry name" value="Alkaline_phosphatase_prok"/>
</dbReference>
<sequence length="543" mass="61364">MKKTSIFSIIFLLAITQAFAQEKKPKLVVGIIVDQMRQEYLYRYEEHLSEDGFKRLIKDGFELKNTHYNYVPTSTGPGHASVYSGTTPTMHGIVANDWYSRQLQGDEYCAYDPKQKAVGTDAKGGDRSPENLMTTTITDELKISTLFESKVIGVSLKDRGAILPAGHSADAAYWYDTKSGNFITSTYYMDELPKWVQDFNKKKLAEKYLQKTWNTVLPISEYTASLEDNNPYEHIFKGKSEPVFPYNLKKLSKENGGTKMLPLTPYGNDIVNDMAIATIENEKMGQGKVTDFLAVSYSSTDKIGHAFGPQSIEVQDTYLRLDQNIADLLKKLDEKVGKGNYLVFLTADHAAVEVPQFLVDHKMPGGYFDDSNLINDLNIYVSQRVGKGDWIEAVSERNVFINYLETDHKKVDRKRIQDLVSEYLISLEGIDSAYPAYILKGLPYDEHSLKGHINRGYNQKRSGDVIYSLQSGWLASDKRTGTSHGCGFTYDTHVPLIWYGWNVPQGSSNRLYKITQIAPTLSQMLEIKVPSGCTFEPIYEITE</sequence>
<dbReference type="PANTHER" id="PTHR10151">
    <property type="entry name" value="ECTONUCLEOTIDE PYROPHOSPHATASE/PHOSPHODIESTERASE"/>
    <property type="match status" value="1"/>
</dbReference>
<evidence type="ECO:0000256" key="2">
    <source>
        <dbReference type="ARBA" id="ARBA00022723"/>
    </source>
</evidence>
<evidence type="ECO:0000313" key="7">
    <source>
        <dbReference type="EMBL" id="MDR6238698.1"/>
    </source>
</evidence>
<feature type="chain" id="PRO_5041916397" evidence="6">
    <location>
        <begin position="21"/>
        <end position="543"/>
    </location>
</feature>
<dbReference type="GO" id="GO:0004035">
    <property type="term" value="F:alkaline phosphatase activity"/>
    <property type="evidence" value="ECO:0007669"/>
    <property type="project" value="InterPro"/>
</dbReference>
<dbReference type="Gene3D" id="3.30.1360.150">
    <property type="match status" value="1"/>
</dbReference>
<dbReference type="PANTHER" id="PTHR10151:SF120">
    <property type="entry name" value="BIS(5'-ADENOSYL)-TRIPHOSPHATASE"/>
    <property type="match status" value="1"/>
</dbReference>
<dbReference type="Pfam" id="PF01663">
    <property type="entry name" value="Phosphodiest"/>
    <property type="match status" value="1"/>
</dbReference>
<dbReference type="NCBIfam" id="NF042991">
    <property type="entry name" value="alk_phos_PafA"/>
    <property type="match status" value="1"/>
</dbReference>
<evidence type="ECO:0000256" key="4">
    <source>
        <dbReference type="PIRSR" id="PIRSR031924-50"/>
    </source>
</evidence>
<dbReference type="SUPFAM" id="SSF53649">
    <property type="entry name" value="Alkaline phosphatase-like"/>
    <property type="match status" value="1"/>
</dbReference>
<organism evidence="7 8">
    <name type="scientific">Aureibacter tunicatorum</name>
    <dbReference type="NCBI Taxonomy" id="866807"/>
    <lineage>
        <taxon>Bacteria</taxon>
        <taxon>Pseudomonadati</taxon>
        <taxon>Bacteroidota</taxon>
        <taxon>Cytophagia</taxon>
        <taxon>Cytophagales</taxon>
        <taxon>Persicobacteraceae</taxon>
        <taxon>Aureibacter</taxon>
    </lineage>
</organism>
<gene>
    <name evidence="7" type="ORF">HNQ88_001735</name>
</gene>
<keyword evidence="2" id="KW-0479">Metal-binding</keyword>
<dbReference type="InterPro" id="IPR002591">
    <property type="entry name" value="Phosphodiest/P_Trfase"/>
</dbReference>
<comment type="caution">
    <text evidence="7">The sequence shown here is derived from an EMBL/GenBank/DDBJ whole genome shotgun (WGS) entry which is preliminary data.</text>
</comment>
<name>A0AAE3XLB1_9BACT</name>
<evidence type="ECO:0000256" key="6">
    <source>
        <dbReference type="SAM" id="SignalP"/>
    </source>
</evidence>
<feature type="binding site" evidence="5">
    <location>
        <begin position="157"/>
        <end position="159"/>
    </location>
    <ligand>
        <name>substrate</name>
    </ligand>
</feature>
<keyword evidence="8" id="KW-1185">Reference proteome</keyword>
<feature type="binding site" evidence="5">
    <location>
        <position position="96"/>
    </location>
    <ligand>
        <name>substrate</name>
    </ligand>
</feature>
<dbReference type="EMBL" id="JAVDQD010000002">
    <property type="protein sequence ID" value="MDR6238698.1"/>
    <property type="molecule type" value="Genomic_DNA"/>
</dbReference>
<evidence type="ECO:0000256" key="1">
    <source>
        <dbReference type="ARBA" id="ARBA00022553"/>
    </source>
</evidence>
<keyword evidence="3 6" id="KW-0732">Signal</keyword>
<feature type="signal peptide" evidence="6">
    <location>
        <begin position="1"/>
        <end position="20"/>
    </location>
</feature>
<proteinExistence type="predicted"/>
<dbReference type="InterPro" id="IPR017850">
    <property type="entry name" value="Alkaline_phosphatase_core_sf"/>
</dbReference>
<evidence type="ECO:0000256" key="3">
    <source>
        <dbReference type="ARBA" id="ARBA00022729"/>
    </source>
</evidence>
<reference evidence="7" key="1">
    <citation type="submission" date="2023-07" db="EMBL/GenBank/DDBJ databases">
        <title>Genomic Encyclopedia of Type Strains, Phase IV (KMG-IV): sequencing the most valuable type-strain genomes for metagenomic binning, comparative biology and taxonomic classification.</title>
        <authorList>
            <person name="Goeker M."/>
        </authorList>
    </citation>
    <scope>NUCLEOTIDE SEQUENCE</scope>
    <source>
        <strain evidence="7">DSM 26174</strain>
    </source>
</reference>
<dbReference type="RefSeq" id="WP_309938204.1">
    <property type="nucleotide sequence ID" value="NZ_AP025305.1"/>
</dbReference>
<dbReference type="GO" id="GO:0046872">
    <property type="term" value="F:metal ion binding"/>
    <property type="evidence" value="ECO:0007669"/>
    <property type="project" value="UniProtKB-KW"/>
</dbReference>
<dbReference type="PIRSF" id="PIRSF031924">
    <property type="entry name" value="Pi-irrepressible_AP"/>
    <property type="match status" value="1"/>
</dbReference>
<dbReference type="AlphaFoldDB" id="A0AAE3XLB1"/>
<feature type="active site" description="Phosphothreonine intermediate" evidence="4">
    <location>
        <position position="75"/>
    </location>
</feature>
<keyword evidence="1 4" id="KW-0597">Phosphoprotein</keyword>
<accession>A0AAE3XLB1</accession>
<evidence type="ECO:0000313" key="8">
    <source>
        <dbReference type="Proteomes" id="UP001185092"/>
    </source>
</evidence>
<dbReference type="Gene3D" id="3.40.720.10">
    <property type="entry name" value="Alkaline Phosphatase, subunit A"/>
    <property type="match status" value="1"/>
</dbReference>
<protein>
    <submittedName>
        <fullName evidence="7">AlkP superfamily pyrophosphatase or phosphodiesterase</fullName>
    </submittedName>
</protein>